<protein>
    <recommendedName>
        <fullName evidence="1">DJ-1/PfpI domain-containing protein</fullName>
    </recommendedName>
</protein>
<evidence type="ECO:0000313" key="4">
    <source>
        <dbReference type="Proteomes" id="UP000007431"/>
    </source>
</evidence>
<gene>
    <name evidence="2" type="ORF">SCHCODRAFT_236632</name>
    <name evidence="3" type="ORF">SCHCODRAFT_236792</name>
</gene>
<dbReference type="InterPro" id="IPR052158">
    <property type="entry name" value="INH-QAR"/>
</dbReference>
<dbReference type="AlphaFoldDB" id="D8QC86"/>
<dbReference type="Gene3D" id="3.40.50.880">
    <property type="match status" value="1"/>
</dbReference>
<evidence type="ECO:0000313" key="3">
    <source>
        <dbReference type="EMBL" id="EFI94610.1"/>
    </source>
</evidence>
<dbReference type="EMBL" id="GL377309">
    <property type="protein sequence ID" value="EFI94610.1"/>
    <property type="molecule type" value="Genomic_DNA"/>
</dbReference>
<dbReference type="OrthoDB" id="543156at2759"/>
<proteinExistence type="predicted"/>
<sequence>MSSPSLSVAVCLYPKLTALDYQGPIEFLAALSAKVKPFIFKEQADALPTLGPFVYLSHTLEPVAPGFSGEAGPRMTPDKTYGEAKQQFDILLVPGGPPDVPQELTDFLVRQVPGAKYVLTVCTGSWILARTGALDGKRATGNKFMFKAMLADTASHNIDWVARARWVVDGKFWTSSGVTAGMDMANAFVAQLAGEPAAKTIQMGLEMRAKDQDDDEFAAVHGLI</sequence>
<dbReference type="Proteomes" id="UP000007431">
    <property type="component" value="Unassembled WGS sequence"/>
</dbReference>
<dbReference type="SUPFAM" id="SSF52317">
    <property type="entry name" value="Class I glutamine amidotransferase-like"/>
    <property type="match status" value="1"/>
</dbReference>
<dbReference type="OMA" id="HHIGETM"/>
<dbReference type="HOGENOM" id="CLU_000445_44_8_1"/>
<dbReference type="InterPro" id="IPR002818">
    <property type="entry name" value="DJ-1/PfpI"/>
</dbReference>
<dbReference type="CDD" id="cd03139">
    <property type="entry name" value="GATase1_PfpI_2"/>
    <property type="match status" value="1"/>
</dbReference>
<reference evidence="2 4" key="1">
    <citation type="journal article" date="2010" name="Nat. Biotechnol.">
        <title>Genome sequence of the model mushroom Schizophyllum commune.</title>
        <authorList>
            <person name="Ohm R.A."/>
            <person name="de Jong J.F."/>
            <person name="Lugones L.G."/>
            <person name="Aerts A."/>
            <person name="Kothe E."/>
            <person name="Stajich J.E."/>
            <person name="de Vries R.P."/>
            <person name="Record E."/>
            <person name="Levasseur A."/>
            <person name="Baker S.E."/>
            <person name="Bartholomew K.A."/>
            <person name="Coutinho P.M."/>
            <person name="Erdmann S."/>
            <person name="Fowler T.J."/>
            <person name="Gathman A.C."/>
            <person name="Lombard V."/>
            <person name="Henrissat B."/>
            <person name="Knabe N."/>
            <person name="Kuees U."/>
            <person name="Lilly W.W."/>
            <person name="Lindquist E."/>
            <person name="Lucas S."/>
            <person name="Magnuson J.K."/>
            <person name="Piumi F."/>
            <person name="Raudaskoski M."/>
            <person name="Salamov A."/>
            <person name="Schmutz J."/>
            <person name="Schwarze F.W.M.R."/>
            <person name="vanKuyk P.A."/>
            <person name="Horton J.S."/>
            <person name="Grigoriev I.V."/>
            <person name="Woesten H.A.B."/>
        </authorList>
    </citation>
    <scope>NUCLEOTIDE SEQUENCE [LARGE SCALE GENOMIC DNA]</scope>
    <source>
        <strain evidence="2">H4-8</strain>
        <strain evidence="4">H4-8 / FGSC 9210</strain>
    </source>
</reference>
<dbReference type="VEuPathDB" id="FungiDB:SCHCODRAFT_02634654"/>
<organism evidence="4">
    <name type="scientific">Schizophyllum commune (strain H4-8 / FGSC 9210)</name>
    <name type="common">Split gill fungus</name>
    <dbReference type="NCBI Taxonomy" id="578458"/>
    <lineage>
        <taxon>Eukaryota</taxon>
        <taxon>Fungi</taxon>
        <taxon>Dikarya</taxon>
        <taxon>Basidiomycota</taxon>
        <taxon>Agaricomycotina</taxon>
        <taxon>Agaricomycetes</taxon>
        <taxon>Agaricomycetidae</taxon>
        <taxon>Agaricales</taxon>
        <taxon>Schizophyllaceae</taxon>
        <taxon>Schizophyllum</taxon>
    </lineage>
</organism>
<evidence type="ECO:0000259" key="1">
    <source>
        <dbReference type="Pfam" id="PF01965"/>
    </source>
</evidence>
<accession>D8QC86</accession>
<dbReference type="Pfam" id="PF01965">
    <property type="entry name" value="DJ-1_PfpI"/>
    <property type="match status" value="1"/>
</dbReference>
<dbReference type="GeneID" id="9594137"/>
<dbReference type="KEGG" id="scm:SCHCO_02634654"/>
<dbReference type="RefSeq" id="XP_003029387.1">
    <property type="nucleotide sequence ID" value="XM_003029341.1"/>
</dbReference>
<keyword evidence="4" id="KW-1185">Reference proteome</keyword>
<dbReference type="eggNOG" id="ENOG502S3AM">
    <property type="taxonomic scope" value="Eukaryota"/>
</dbReference>
<dbReference type="EMBL" id="GL377309">
    <property type="protein sequence ID" value="EFI94484.1"/>
    <property type="molecule type" value="Genomic_DNA"/>
</dbReference>
<name>D8QC86_SCHCM</name>
<dbReference type="PANTHER" id="PTHR43130:SF15">
    <property type="entry name" value="THIJ_PFPI FAMILY PROTEIN (AFU_ORTHOLOGUE AFUA_5G14240)"/>
    <property type="match status" value="1"/>
</dbReference>
<feature type="domain" description="DJ-1/PfpI" evidence="1">
    <location>
        <begin position="67"/>
        <end position="190"/>
    </location>
</feature>
<dbReference type="PANTHER" id="PTHR43130">
    <property type="entry name" value="ARAC-FAMILY TRANSCRIPTIONAL REGULATOR"/>
    <property type="match status" value="1"/>
</dbReference>
<evidence type="ECO:0000313" key="2">
    <source>
        <dbReference type="EMBL" id="EFI94484.1"/>
    </source>
</evidence>
<dbReference type="InterPro" id="IPR029062">
    <property type="entry name" value="Class_I_gatase-like"/>
</dbReference>